<dbReference type="Proteomes" id="UP000002149">
    <property type="component" value="Chromosome 14"/>
</dbReference>
<dbReference type="HOGENOM" id="CLU_1194831_0_0_1"/>
<feature type="region of interest" description="Disordered" evidence="1">
    <location>
        <begin position="102"/>
        <end position="129"/>
    </location>
</feature>
<name>Q5K6V1_CRYD1</name>
<accession>Q5K6V1</accession>
<gene>
    <name evidence="2" type="ordered locus">CNN02180</name>
</gene>
<organism evidence="2 3">
    <name type="scientific">Cryptococcus deneoformans (strain JEC21 / ATCC MYA-565)</name>
    <name type="common">Cryptococcus neoformans var. neoformans serotype D</name>
    <dbReference type="NCBI Taxonomy" id="214684"/>
    <lineage>
        <taxon>Eukaryota</taxon>
        <taxon>Fungi</taxon>
        <taxon>Dikarya</taxon>
        <taxon>Basidiomycota</taxon>
        <taxon>Agaricomycotina</taxon>
        <taxon>Tremellomycetes</taxon>
        <taxon>Tremellales</taxon>
        <taxon>Cryptococcaceae</taxon>
        <taxon>Cryptococcus</taxon>
        <taxon>Cryptococcus neoformans species complex</taxon>
    </lineage>
</organism>
<proteinExistence type="predicted"/>
<evidence type="ECO:0000313" key="2">
    <source>
        <dbReference type="EMBL" id="AAW47185.2"/>
    </source>
</evidence>
<dbReference type="OrthoDB" id="2575646at2759"/>
<reference evidence="2 3" key="1">
    <citation type="journal article" date="2005" name="Science">
        <title>The genome of the basidiomycetous yeast and human pathogen Cryptococcus neoformans.</title>
        <authorList>
            <person name="Loftus B.J."/>
            <person name="Fung E."/>
            <person name="Roncaglia P."/>
            <person name="Rowley D."/>
            <person name="Amedeo P."/>
            <person name="Bruno D."/>
            <person name="Vamathevan J."/>
            <person name="Miranda M."/>
            <person name="Anderson I.J."/>
            <person name="Fraser J.A."/>
            <person name="Allen J.E."/>
            <person name="Bosdet I.E."/>
            <person name="Brent M.R."/>
            <person name="Chiu R."/>
            <person name="Doering T.L."/>
            <person name="Donlin M.J."/>
            <person name="D'Souza C.A."/>
            <person name="Fox D.S."/>
            <person name="Grinberg V."/>
            <person name="Fu J."/>
            <person name="Fukushima M."/>
            <person name="Haas B.J."/>
            <person name="Huang J.C."/>
            <person name="Janbon G."/>
            <person name="Jones S.J."/>
            <person name="Koo H.L."/>
            <person name="Krzywinski M.I."/>
            <person name="Kwon-Chung J.K."/>
            <person name="Lengeler K.B."/>
            <person name="Maiti R."/>
            <person name="Marra M.A."/>
            <person name="Marra R.E."/>
            <person name="Mathewson C.A."/>
            <person name="Mitchell T.G."/>
            <person name="Pertea M."/>
            <person name="Riggs F.R."/>
            <person name="Salzberg S.L."/>
            <person name="Schein J.E."/>
            <person name="Shvartsbeyn A."/>
            <person name="Shin H."/>
            <person name="Shumway M."/>
            <person name="Specht C.A."/>
            <person name="Suh B.B."/>
            <person name="Tenney A."/>
            <person name="Utterback T.R."/>
            <person name="Wickes B.L."/>
            <person name="Wortman J.R."/>
            <person name="Wye N.H."/>
            <person name="Kronstad J.W."/>
            <person name="Lodge J.K."/>
            <person name="Heitman J."/>
            <person name="Davis R.W."/>
            <person name="Fraser C.M."/>
            <person name="Hyman R.W."/>
        </authorList>
    </citation>
    <scope>NUCLEOTIDE SEQUENCE [LARGE SCALE GENOMIC DNA]</scope>
    <source>
        <strain evidence="3">JEC21 / ATCC MYA-565</strain>
    </source>
</reference>
<feature type="compositionally biased region" description="Low complexity" evidence="1">
    <location>
        <begin position="21"/>
        <end position="35"/>
    </location>
</feature>
<feature type="compositionally biased region" description="Low complexity" evidence="1">
    <location>
        <begin position="112"/>
        <end position="124"/>
    </location>
</feature>
<protein>
    <submittedName>
        <fullName evidence="2">Expressed protein</fullName>
    </submittedName>
</protein>
<dbReference type="KEGG" id="cne:CNN02180"/>
<dbReference type="GeneID" id="3255458"/>
<sequence length="232" mass="24797">MPYVPPGSDKPQPIPLLQVKQQAATTTTTTQQHTQPEASPSIVATPTDDVPTPKASASLSPEQPNPAMASPIPVPQPITTPEDLLASQLALTSLESLASSPPSLCHSVGHPSPSTSSIVSLSEQSSEELSDDHVKVAGEMVGKMDGQGVTMQVQAVPEVMIPDVRPQGMEKDPLSLYSEAIYAYTHKLYLRAQHSATRSERKKDLMYSQFGSKSTGMEKMAKKKAIARQLNG</sequence>
<evidence type="ECO:0000256" key="1">
    <source>
        <dbReference type="SAM" id="MobiDB-lite"/>
    </source>
</evidence>
<dbReference type="VEuPathDB" id="FungiDB:CNN02180"/>
<feature type="region of interest" description="Disordered" evidence="1">
    <location>
        <begin position="1"/>
        <end position="79"/>
    </location>
</feature>
<keyword evidence="3" id="KW-1185">Reference proteome</keyword>
<dbReference type="PaxDb" id="214684-Q5K6V1"/>
<dbReference type="AlphaFoldDB" id="Q5K6V1"/>
<dbReference type="EMBL" id="AE017356">
    <property type="protein sequence ID" value="AAW47185.2"/>
    <property type="molecule type" value="Genomic_DNA"/>
</dbReference>
<dbReference type="RefSeq" id="XP_568702.2">
    <property type="nucleotide sequence ID" value="XM_568702.2"/>
</dbReference>
<evidence type="ECO:0000313" key="3">
    <source>
        <dbReference type="Proteomes" id="UP000002149"/>
    </source>
</evidence>
<dbReference type="InParanoid" id="Q5K6V1"/>